<dbReference type="SMART" id="SM00249">
    <property type="entry name" value="PHD"/>
    <property type="match status" value="1"/>
</dbReference>
<dbReference type="Gene3D" id="3.30.40.10">
    <property type="entry name" value="Zinc/RING finger domain, C3HC4 (zinc finger)"/>
    <property type="match status" value="1"/>
</dbReference>
<dbReference type="VEuPathDB" id="CryptoDB:Vbra_18521"/>
<evidence type="ECO:0000313" key="8">
    <source>
        <dbReference type="EMBL" id="CEM33368.1"/>
    </source>
</evidence>
<dbReference type="GO" id="GO:0006355">
    <property type="term" value="P:regulation of DNA-templated transcription"/>
    <property type="evidence" value="ECO:0007669"/>
    <property type="project" value="TreeGrafter"/>
</dbReference>
<feature type="compositionally biased region" description="Low complexity" evidence="6">
    <location>
        <begin position="284"/>
        <end position="299"/>
    </location>
</feature>
<keyword evidence="1" id="KW-0479">Metal-binding</keyword>
<dbReference type="EMBL" id="CDMY01000781">
    <property type="protein sequence ID" value="CEM33368.1"/>
    <property type="molecule type" value="Genomic_DNA"/>
</dbReference>
<dbReference type="PROSITE" id="PS50016">
    <property type="entry name" value="ZF_PHD_2"/>
    <property type="match status" value="1"/>
</dbReference>
<dbReference type="Proteomes" id="UP000041254">
    <property type="component" value="Unassembled WGS sequence"/>
</dbReference>
<dbReference type="InterPro" id="IPR019787">
    <property type="entry name" value="Znf_PHD-finger"/>
</dbReference>
<keyword evidence="9" id="KW-1185">Reference proteome</keyword>
<evidence type="ECO:0000256" key="1">
    <source>
        <dbReference type="ARBA" id="ARBA00022723"/>
    </source>
</evidence>
<dbReference type="PANTHER" id="PTHR46462:SF3">
    <property type="entry name" value="UPSET, ISOFORM A"/>
    <property type="match status" value="1"/>
</dbReference>
<dbReference type="InterPro" id="IPR019786">
    <property type="entry name" value="Zinc_finger_PHD-type_CS"/>
</dbReference>
<dbReference type="InterPro" id="IPR011011">
    <property type="entry name" value="Znf_FYVE_PHD"/>
</dbReference>
<feature type="domain" description="PHD-type" evidence="7">
    <location>
        <begin position="306"/>
        <end position="359"/>
    </location>
</feature>
<evidence type="ECO:0000256" key="4">
    <source>
        <dbReference type="ARBA" id="ARBA00022853"/>
    </source>
</evidence>
<reference evidence="8 9" key="1">
    <citation type="submission" date="2014-11" db="EMBL/GenBank/DDBJ databases">
        <authorList>
            <person name="Zhu J."/>
            <person name="Qi W."/>
            <person name="Song R."/>
        </authorList>
    </citation>
    <scope>NUCLEOTIDE SEQUENCE [LARGE SCALE GENOMIC DNA]</scope>
</reference>
<dbReference type="AlphaFoldDB" id="A0A0G4GRZ1"/>
<dbReference type="OrthoDB" id="79252at2759"/>
<feature type="compositionally biased region" description="Acidic residues" evidence="6">
    <location>
        <begin position="186"/>
        <end position="195"/>
    </location>
</feature>
<evidence type="ECO:0000256" key="6">
    <source>
        <dbReference type="SAM" id="MobiDB-lite"/>
    </source>
</evidence>
<name>A0A0G4GRZ1_VITBC</name>
<keyword evidence="3" id="KW-0862">Zinc</keyword>
<feature type="compositionally biased region" description="Low complexity" evidence="6">
    <location>
        <begin position="256"/>
        <end position="271"/>
    </location>
</feature>
<dbReference type="SUPFAM" id="SSF57903">
    <property type="entry name" value="FYVE/PHD zinc finger"/>
    <property type="match status" value="1"/>
</dbReference>
<evidence type="ECO:0000256" key="2">
    <source>
        <dbReference type="ARBA" id="ARBA00022771"/>
    </source>
</evidence>
<organism evidence="8 9">
    <name type="scientific">Vitrella brassicaformis (strain CCMP3155)</name>
    <dbReference type="NCBI Taxonomy" id="1169540"/>
    <lineage>
        <taxon>Eukaryota</taxon>
        <taxon>Sar</taxon>
        <taxon>Alveolata</taxon>
        <taxon>Colpodellida</taxon>
        <taxon>Vitrellaceae</taxon>
        <taxon>Vitrella</taxon>
    </lineage>
</organism>
<dbReference type="PANTHER" id="PTHR46462">
    <property type="entry name" value="UPSET, ISOFORM A"/>
    <property type="match status" value="1"/>
</dbReference>
<accession>A0A0G4GRZ1</accession>
<dbReference type="InParanoid" id="A0A0G4GRZ1"/>
<gene>
    <name evidence="8" type="ORF">Vbra_18521</name>
</gene>
<sequence length="381" mass="40814">MSQIEVCNVDMPDATLYQFALSRLPPPSQPASFRPSLANLKTRVSQGEPLSLLGKDANAARLTASIADLEQFKRGLFGEAPIVGGGKAVTIKQEEAKSPSAKEGGGGGDGDHREIFPNAPPDAPPLFEWTNQMAANARLMRHLQTPKASFAASPLDQAAMDELDERQLEEGLPTNAFNMAMEGEGEELMDEEEDEAGHKRRPIRAKLHPSSQDQDRTNGDAGKKRPFPYGTAAGAKGAGEGEVKSPLLPPSVSTMASRQQPRRAAATAAGSSAGGGVAPPSPTPSSNANTGISQQQQQEQQSYYDNTHCYCGKVMAGSAMIACDQCHVWFHSQCVGMTNEEVNNWPEEEPYLCHRCHPASKCLKPNNGNAKAAPKKRAVRK</sequence>
<keyword evidence="2 5" id="KW-0863">Zinc-finger</keyword>
<feature type="region of interest" description="Disordered" evidence="6">
    <location>
        <begin position="186"/>
        <end position="299"/>
    </location>
</feature>
<dbReference type="STRING" id="1169540.A0A0G4GRZ1"/>
<dbReference type="GO" id="GO:0070210">
    <property type="term" value="C:Rpd3L-Expanded complex"/>
    <property type="evidence" value="ECO:0007669"/>
    <property type="project" value="TreeGrafter"/>
</dbReference>
<dbReference type="InterPro" id="IPR001965">
    <property type="entry name" value="Znf_PHD"/>
</dbReference>
<feature type="compositionally biased region" description="Basic and acidic residues" evidence="6">
    <location>
        <begin position="213"/>
        <end position="223"/>
    </location>
</feature>
<feature type="compositionally biased region" description="Basic residues" evidence="6">
    <location>
        <begin position="198"/>
        <end position="207"/>
    </location>
</feature>
<keyword evidence="4" id="KW-0156">Chromatin regulator</keyword>
<evidence type="ECO:0000259" key="7">
    <source>
        <dbReference type="PROSITE" id="PS50016"/>
    </source>
</evidence>
<dbReference type="Pfam" id="PF00628">
    <property type="entry name" value="PHD"/>
    <property type="match status" value="1"/>
</dbReference>
<dbReference type="PROSITE" id="PS01359">
    <property type="entry name" value="ZF_PHD_1"/>
    <property type="match status" value="1"/>
</dbReference>
<evidence type="ECO:0000256" key="3">
    <source>
        <dbReference type="ARBA" id="ARBA00022833"/>
    </source>
</evidence>
<dbReference type="GO" id="GO:0006325">
    <property type="term" value="P:chromatin organization"/>
    <property type="evidence" value="ECO:0007669"/>
    <property type="project" value="UniProtKB-KW"/>
</dbReference>
<evidence type="ECO:0000313" key="9">
    <source>
        <dbReference type="Proteomes" id="UP000041254"/>
    </source>
</evidence>
<dbReference type="InterPro" id="IPR013083">
    <property type="entry name" value="Znf_RING/FYVE/PHD"/>
</dbReference>
<dbReference type="GO" id="GO:0034967">
    <property type="term" value="C:Set3 complex"/>
    <property type="evidence" value="ECO:0007669"/>
    <property type="project" value="TreeGrafter"/>
</dbReference>
<protein>
    <recommendedName>
        <fullName evidence="7">PHD-type domain-containing protein</fullName>
    </recommendedName>
</protein>
<evidence type="ECO:0000256" key="5">
    <source>
        <dbReference type="PROSITE-ProRule" id="PRU00146"/>
    </source>
</evidence>
<dbReference type="GO" id="GO:0008270">
    <property type="term" value="F:zinc ion binding"/>
    <property type="evidence" value="ECO:0007669"/>
    <property type="project" value="UniProtKB-KW"/>
</dbReference>
<feature type="region of interest" description="Disordered" evidence="6">
    <location>
        <begin position="91"/>
        <end position="121"/>
    </location>
</feature>
<proteinExistence type="predicted"/>